<dbReference type="AlphaFoldDB" id="A0A1L5F6G0"/>
<sequence length="245" mass="29083">MWQKSFLEVGGKNIIYREIYKKNFFVNLFNRSKKRIIFSNKLQDIKVNLKNKKLCILVHGEEIYITYMDLPKIKRENLYEVVRNELKSRFKNMDNIMFSYEIVKHSKHSLGLIVFCMNWSNMNIAKVCNDKGGNIKGIMPIQFYIWSTYKDKLGKGNYIFTLIKEDTLYLMACEGDKVVFNNVFKNIIIKEEFLGILEEFKFKLNILIPKIKFSTIVFVNFLYKDIIEALCKKYTCKDLGNFSIK</sequence>
<organism evidence="1 2">
    <name type="scientific">Clostridium kluyveri</name>
    <dbReference type="NCBI Taxonomy" id="1534"/>
    <lineage>
        <taxon>Bacteria</taxon>
        <taxon>Bacillati</taxon>
        <taxon>Bacillota</taxon>
        <taxon>Clostridia</taxon>
        <taxon>Eubacteriales</taxon>
        <taxon>Clostridiaceae</taxon>
        <taxon>Clostridium</taxon>
    </lineage>
</organism>
<protein>
    <submittedName>
        <fullName evidence="1">Uncharacterized protein</fullName>
    </submittedName>
</protein>
<gene>
    <name evidence="1" type="ORF">BS101_07490</name>
</gene>
<dbReference type="OrthoDB" id="1902109at2"/>
<evidence type="ECO:0000313" key="1">
    <source>
        <dbReference type="EMBL" id="APM38595.1"/>
    </source>
</evidence>
<dbReference type="EMBL" id="CP018335">
    <property type="protein sequence ID" value="APM38595.1"/>
    <property type="molecule type" value="Genomic_DNA"/>
</dbReference>
<dbReference type="RefSeq" id="WP_073538263.1">
    <property type="nucleotide sequence ID" value="NZ_CP018335.1"/>
</dbReference>
<evidence type="ECO:0000313" key="2">
    <source>
        <dbReference type="Proteomes" id="UP000184604"/>
    </source>
</evidence>
<accession>A0A1L5F6G0</accession>
<dbReference type="Proteomes" id="UP000184604">
    <property type="component" value="Chromosome"/>
</dbReference>
<proteinExistence type="predicted"/>
<name>A0A1L5F6G0_CLOKL</name>
<reference evidence="1 2" key="1">
    <citation type="submission" date="2016-12" db="EMBL/GenBank/DDBJ databases">
        <title>Complete genome sequence of Clostridium kluyveri JZZ isolated from the pit mud of a Chinese flavor liquor-making factory.</title>
        <authorList>
            <person name="Wang Y."/>
        </authorList>
    </citation>
    <scope>NUCLEOTIDE SEQUENCE [LARGE SCALE GENOMIC DNA]</scope>
    <source>
        <strain evidence="1 2">JZZ</strain>
    </source>
</reference>